<evidence type="ECO:0000256" key="8">
    <source>
        <dbReference type="SAM" id="MobiDB-lite"/>
    </source>
</evidence>
<feature type="region of interest" description="Disordered" evidence="8">
    <location>
        <begin position="314"/>
        <end position="362"/>
    </location>
</feature>
<evidence type="ECO:0000256" key="7">
    <source>
        <dbReference type="ARBA" id="ARBA00023239"/>
    </source>
</evidence>
<accession>A0A1E4RKM3</accession>
<dbReference type="Proteomes" id="UP000095085">
    <property type="component" value="Unassembled WGS sequence"/>
</dbReference>
<evidence type="ECO:0000256" key="1">
    <source>
        <dbReference type="ARBA" id="ARBA00008136"/>
    </source>
</evidence>
<keyword evidence="6" id="KW-0238">DNA-binding</keyword>
<dbReference type="Pfam" id="PF02586">
    <property type="entry name" value="SRAP"/>
    <property type="match status" value="1"/>
</dbReference>
<evidence type="ECO:0000313" key="9">
    <source>
        <dbReference type="EMBL" id="ODV67827.1"/>
    </source>
</evidence>
<name>A0A1E4RKM3_9ASCO</name>
<protein>
    <submittedName>
        <fullName evidence="9">DUF159-domain-containing protein</fullName>
    </submittedName>
</protein>
<dbReference type="EMBL" id="KV454540">
    <property type="protein sequence ID" value="ODV67827.1"/>
    <property type="molecule type" value="Genomic_DNA"/>
</dbReference>
<dbReference type="AlphaFoldDB" id="A0A1E4RKM3"/>
<dbReference type="STRING" id="984485.A0A1E4RKM3"/>
<keyword evidence="4" id="KW-0378">Hydrolase</keyword>
<feature type="compositionally biased region" description="Basic and acidic residues" evidence="8">
    <location>
        <begin position="321"/>
        <end position="362"/>
    </location>
</feature>
<dbReference type="GO" id="GO:0106300">
    <property type="term" value="P:protein-DNA covalent cross-linking repair"/>
    <property type="evidence" value="ECO:0007669"/>
    <property type="project" value="InterPro"/>
</dbReference>
<evidence type="ECO:0000256" key="3">
    <source>
        <dbReference type="ARBA" id="ARBA00022763"/>
    </source>
</evidence>
<dbReference type="SUPFAM" id="SSF143081">
    <property type="entry name" value="BB1717-like"/>
    <property type="match status" value="1"/>
</dbReference>
<dbReference type="InterPro" id="IPR036590">
    <property type="entry name" value="SRAP-like"/>
</dbReference>
<evidence type="ECO:0000256" key="6">
    <source>
        <dbReference type="ARBA" id="ARBA00023125"/>
    </source>
</evidence>
<gene>
    <name evidence="9" type="ORF">HYPBUDRAFT_152599</name>
</gene>
<organism evidence="9 10">
    <name type="scientific">Hyphopichia burtonii NRRL Y-1933</name>
    <dbReference type="NCBI Taxonomy" id="984485"/>
    <lineage>
        <taxon>Eukaryota</taxon>
        <taxon>Fungi</taxon>
        <taxon>Dikarya</taxon>
        <taxon>Ascomycota</taxon>
        <taxon>Saccharomycotina</taxon>
        <taxon>Pichiomycetes</taxon>
        <taxon>Debaryomycetaceae</taxon>
        <taxon>Hyphopichia</taxon>
    </lineage>
</organism>
<evidence type="ECO:0000313" key="10">
    <source>
        <dbReference type="Proteomes" id="UP000095085"/>
    </source>
</evidence>
<evidence type="ECO:0000256" key="2">
    <source>
        <dbReference type="ARBA" id="ARBA00022670"/>
    </source>
</evidence>
<keyword evidence="7" id="KW-0456">Lyase</keyword>
<comment type="similarity">
    <text evidence="1">Belongs to the SOS response-associated peptidase family.</text>
</comment>
<feature type="compositionally biased region" description="Basic and acidic residues" evidence="8">
    <location>
        <begin position="35"/>
        <end position="47"/>
    </location>
</feature>
<dbReference type="Gene3D" id="3.90.1680.10">
    <property type="entry name" value="SOS response associated peptidase-like"/>
    <property type="match status" value="1"/>
</dbReference>
<reference evidence="10" key="1">
    <citation type="submission" date="2016-05" db="EMBL/GenBank/DDBJ databases">
        <title>Comparative genomics of biotechnologically important yeasts.</title>
        <authorList>
            <consortium name="DOE Joint Genome Institute"/>
            <person name="Riley R."/>
            <person name="Haridas S."/>
            <person name="Wolfe K.H."/>
            <person name="Lopes M.R."/>
            <person name="Hittinger C.T."/>
            <person name="Goker M."/>
            <person name="Salamov A."/>
            <person name="Wisecaver J."/>
            <person name="Long T.M."/>
            <person name="Aerts A.L."/>
            <person name="Barry K."/>
            <person name="Choi C."/>
            <person name="Clum A."/>
            <person name="Coughlan A.Y."/>
            <person name="Deshpande S."/>
            <person name="Douglass A.P."/>
            <person name="Hanson S.J."/>
            <person name="Klenk H.-P."/>
            <person name="Labutti K."/>
            <person name="Lapidus A."/>
            <person name="Lindquist E."/>
            <person name="Lipzen A."/>
            <person name="Meier-Kolthoff J.P."/>
            <person name="Ohm R.A."/>
            <person name="Otillar R.P."/>
            <person name="Pangilinan J."/>
            <person name="Peng Y."/>
            <person name="Rokas A."/>
            <person name="Rosa C.A."/>
            <person name="Scheuner C."/>
            <person name="Sibirny A.A."/>
            <person name="Slot J.C."/>
            <person name="Stielow J.B."/>
            <person name="Sun H."/>
            <person name="Kurtzman C.P."/>
            <person name="Blackwell M."/>
            <person name="Grigoriev I.V."/>
            <person name="Jeffries T.W."/>
        </authorList>
    </citation>
    <scope>NUCLEOTIDE SEQUENCE [LARGE SCALE GENOMIC DNA]</scope>
    <source>
        <strain evidence="10">NRRL Y-1933</strain>
    </source>
</reference>
<dbReference type="GO" id="GO:0003697">
    <property type="term" value="F:single-stranded DNA binding"/>
    <property type="evidence" value="ECO:0007669"/>
    <property type="project" value="InterPro"/>
</dbReference>
<evidence type="ECO:0000256" key="4">
    <source>
        <dbReference type="ARBA" id="ARBA00022801"/>
    </source>
</evidence>
<dbReference type="PANTHER" id="PTHR13604:SF0">
    <property type="entry name" value="ABASIC SITE PROCESSING PROTEIN HMCES"/>
    <property type="match status" value="1"/>
</dbReference>
<dbReference type="GeneID" id="30995654"/>
<dbReference type="InterPro" id="IPR003738">
    <property type="entry name" value="SRAP"/>
</dbReference>
<keyword evidence="3" id="KW-0227">DNA damage</keyword>
<dbReference type="GO" id="GO:0016829">
    <property type="term" value="F:lyase activity"/>
    <property type="evidence" value="ECO:0007669"/>
    <property type="project" value="UniProtKB-KW"/>
</dbReference>
<feature type="region of interest" description="Disordered" evidence="8">
    <location>
        <begin position="29"/>
        <end position="51"/>
    </location>
</feature>
<keyword evidence="2" id="KW-0645">Protease</keyword>
<keyword evidence="5" id="KW-0190">Covalent protein-DNA linkage</keyword>
<dbReference type="GO" id="GO:0006508">
    <property type="term" value="P:proteolysis"/>
    <property type="evidence" value="ECO:0007669"/>
    <property type="project" value="UniProtKB-KW"/>
</dbReference>
<keyword evidence="10" id="KW-1185">Reference proteome</keyword>
<dbReference type="RefSeq" id="XP_020076894.1">
    <property type="nucleotide sequence ID" value="XM_020221104.1"/>
</dbReference>
<dbReference type="OrthoDB" id="2111841at2759"/>
<dbReference type="PANTHER" id="PTHR13604">
    <property type="entry name" value="DC12-RELATED"/>
    <property type="match status" value="1"/>
</dbReference>
<dbReference type="GO" id="GO:0008233">
    <property type="term" value="F:peptidase activity"/>
    <property type="evidence" value="ECO:0007669"/>
    <property type="project" value="UniProtKB-KW"/>
</dbReference>
<evidence type="ECO:0000256" key="5">
    <source>
        <dbReference type="ARBA" id="ARBA00023124"/>
    </source>
</evidence>
<proteinExistence type="inferred from homology"/>
<sequence>MCGRYALGLNLKEFPEYFNDTVINGGGSTSYQMEKTSEDHYESKNPESSDTIELGFTNADKHDFQESYNIPPTNSALIVYLNKDKDEKYSFSYKVEVLKFGMLPVWAKPQDPTLVKTKNGQGKEYSREVQGHQSKYFNCRKESLAKNQPVWNEPRKYHRCVVPIQGYFEWLKTRADKVPYYIHSPNTPLLFLAGLYSHNTQYNDTELVPKGDSFFSSFTIVTGPALKKDSTDLSWLHSRKPIMIRPGTTEWFDWLDPTKEWDPKLLETSLNTEDNIAFDGLIGYKVAKSVGNPTNKTKDVIKEEKKAQMEIGLFFNRKPKVKSEEKTGLKPEPKRSDSDQNSDLHKPNSDEHKDKKAKTETS</sequence>